<dbReference type="SUPFAM" id="SSF103473">
    <property type="entry name" value="MFS general substrate transporter"/>
    <property type="match status" value="1"/>
</dbReference>
<evidence type="ECO:0000256" key="7">
    <source>
        <dbReference type="ARBA" id="ARBA00022989"/>
    </source>
</evidence>
<feature type="transmembrane region" description="Helical" evidence="9">
    <location>
        <begin position="391"/>
        <end position="411"/>
    </location>
</feature>
<dbReference type="Pfam" id="PF07690">
    <property type="entry name" value="MFS_1"/>
    <property type="match status" value="1"/>
</dbReference>
<feature type="transmembrane region" description="Helical" evidence="9">
    <location>
        <begin position="297"/>
        <end position="314"/>
    </location>
</feature>
<dbReference type="FunFam" id="1.20.1250.20:FF:000001">
    <property type="entry name" value="Dicarboxylate MFS transporter"/>
    <property type="match status" value="1"/>
</dbReference>
<feature type="transmembrane region" description="Helical" evidence="9">
    <location>
        <begin position="46"/>
        <end position="70"/>
    </location>
</feature>
<feature type="transmembrane region" description="Helical" evidence="9">
    <location>
        <begin position="326"/>
        <end position="351"/>
    </location>
</feature>
<keyword evidence="3" id="KW-0813">Transport</keyword>
<proteinExistence type="inferred from homology"/>
<dbReference type="PROSITE" id="PS50850">
    <property type="entry name" value="MFS"/>
    <property type="match status" value="1"/>
</dbReference>
<dbReference type="GO" id="GO:0005886">
    <property type="term" value="C:plasma membrane"/>
    <property type="evidence" value="ECO:0007669"/>
    <property type="project" value="UniProtKB-SubCell"/>
</dbReference>
<reference evidence="12" key="1">
    <citation type="submission" date="2016-09" db="EMBL/GenBank/DDBJ databases">
        <authorList>
            <person name="Varghese N."/>
            <person name="Submissions S."/>
        </authorList>
    </citation>
    <scope>NUCLEOTIDE SEQUENCE [LARGE SCALE GENOMIC DNA]</scope>
    <source>
        <strain evidence="12">ANC 4422</strain>
    </source>
</reference>
<feature type="transmembrane region" description="Helical" evidence="9">
    <location>
        <begin position="21"/>
        <end position="40"/>
    </location>
</feature>
<dbReference type="STRING" id="1219383.SAMN05421733_106140"/>
<dbReference type="InterPro" id="IPR005829">
    <property type="entry name" value="Sugar_transporter_CS"/>
</dbReference>
<feature type="transmembrane region" description="Helical" evidence="9">
    <location>
        <begin position="232"/>
        <end position="253"/>
    </location>
</feature>
<organism evidence="11 12">
    <name type="scientific">Acinetobacter boissieri</name>
    <dbReference type="NCBI Taxonomy" id="1219383"/>
    <lineage>
        <taxon>Bacteria</taxon>
        <taxon>Pseudomonadati</taxon>
        <taxon>Pseudomonadota</taxon>
        <taxon>Gammaproteobacteria</taxon>
        <taxon>Moraxellales</taxon>
        <taxon>Moraxellaceae</taxon>
        <taxon>Acinetobacter</taxon>
    </lineage>
</organism>
<comment type="similarity">
    <text evidence="2">Belongs to the major facilitator superfamily. Metabolite:H+ Symporter (MHS) family (TC 2.A.1.6) family.</text>
</comment>
<evidence type="ECO:0000256" key="2">
    <source>
        <dbReference type="ARBA" id="ARBA00008240"/>
    </source>
</evidence>
<keyword evidence="12" id="KW-1185">Reference proteome</keyword>
<keyword evidence="5 9" id="KW-0812">Transmembrane</keyword>
<dbReference type="EMBL" id="FMYL01000006">
    <property type="protein sequence ID" value="SDB95119.1"/>
    <property type="molecule type" value="Genomic_DNA"/>
</dbReference>
<keyword evidence="4" id="KW-1003">Cell membrane</keyword>
<comment type="subcellular location">
    <subcellularLocation>
        <location evidence="1">Cell membrane</location>
        <topology evidence="1">Multi-pass membrane protein</topology>
    </subcellularLocation>
</comment>
<evidence type="ECO:0000259" key="10">
    <source>
        <dbReference type="PROSITE" id="PS50850"/>
    </source>
</evidence>
<dbReference type="Gene3D" id="1.20.1250.20">
    <property type="entry name" value="MFS general substrate transporter like domains"/>
    <property type="match status" value="2"/>
</dbReference>
<evidence type="ECO:0000256" key="5">
    <source>
        <dbReference type="ARBA" id="ARBA00022692"/>
    </source>
</evidence>
<feature type="transmembrane region" description="Helical" evidence="9">
    <location>
        <begin position="82"/>
        <end position="100"/>
    </location>
</feature>
<keyword evidence="7 9" id="KW-1133">Transmembrane helix</keyword>
<dbReference type="PANTHER" id="PTHR43528">
    <property type="entry name" value="ALPHA-KETOGLUTARATE PERMEASE"/>
    <property type="match status" value="1"/>
</dbReference>
<dbReference type="GO" id="GO:0015293">
    <property type="term" value="F:symporter activity"/>
    <property type="evidence" value="ECO:0007669"/>
    <property type="project" value="UniProtKB-KW"/>
</dbReference>
<dbReference type="InterPro" id="IPR011701">
    <property type="entry name" value="MFS"/>
</dbReference>
<feature type="transmembrane region" description="Helical" evidence="9">
    <location>
        <begin position="182"/>
        <end position="201"/>
    </location>
</feature>
<protein>
    <submittedName>
        <fullName evidence="11">MFS transporter, MHS family, proline/betaine transporter</fullName>
    </submittedName>
</protein>
<dbReference type="RefSeq" id="WP_244518232.1">
    <property type="nucleotide sequence ID" value="NZ_FMYL01000006.1"/>
</dbReference>
<accession>A0A1G6HLJ2</accession>
<feature type="transmembrane region" description="Helical" evidence="9">
    <location>
        <begin position="146"/>
        <end position="176"/>
    </location>
</feature>
<gene>
    <name evidence="11" type="ORF">SAMN05421733_106140</name>
</gene>
<evidence type="ECO:0000256" key="1">
    <source>
        <dbReference type="ARBA" id="ARBA00004651"/>
    </source>
</evidence>
<keyword evidence="6" id="KW-0769">Symport</keyword>
<name>A0A1G6HLJ2_9GAMM</name>
<dbReference type="InterPro" id="IPR051084">
    <property type="entry name" value="H+-coupled_symporters"/>
</dbReference>
<dbReference type="PROSITE" id="PS00217">
    <property type="entry name" value="SUGAR_TRANSPORT_2"/>
    <property type="match status" value="1"/>
</dbReference>
<dbReference type="AlphaFoldDB" id="A0A1G6HLJ2"/>
<evidence type="ECO:0000256" key="6">
    <source>
        <dbReference type="ARBA" id="ARBA00022847"/>
    </source>
</evidence>
<feature type="transmembrane region" description="Helical" evidence="9">
    <location>
        <begin position="363"/>
        <end position="385"/>
    </location>
</feature>
<evidence type="ECO:0000256" key="3">
    <source>
        <dbReference type="ARBA" id="ARBA00022448"/>
    </source>
</evidence>
<dbReference type="PANTHER" id="PTHR43528:SF1">
    <property type="entry name" value="ALPHA-KETOGLUTARATE PERMEASE"/>
    <property type="match status" value="1"/>
</dbReference>
<keyword evidence="8 9" id="KW-0472">Membrane</keyword>
<sequence>MSEVETRRKAVLATVIGNGMEWFDFTIYSFMAVTIGKLFFPSGNDVTSYLLALATFGVGFFMRPVGGIILGSYGDRFGRKSALSLTVILMALGTFLIAIAPTYEQIGIFAPFIIVIARLLQGFSAGGEMGTATAFLTEHAPENKKAYYSSWIQVSVGIAILLGSLVGMCLTLFLTQSQLESWGWRIPFIIGTLIGPIGVYIRTKVEEPETFTKTKPLKSPIREVFINYKKEVTIGFMLVVLWTVFTYAILFYVPSYSSRILGLSKTDGFICGMVGGFALICFTPIVGYYADKVGRRPFLLSSAILTLLLTYPLFNFINLYPSLTSVIVFQLVMGALISGYIGAILAVFNELLPTEVLSSGVSIAYNFAVTIFGGFATFIITWLVATTGDNIAPAYYIMAAALISSVGAYLYRESKTDNNTVKSKPYA</sequence>
<dbReference type="Proteomes" id="UP000242501">
    <property type="component" value="Unassembled WGS sequence"/>
</dbReference>
<evidence type="ECO:0000256" key="8">
    <source>
        <dbReference type="ARBA" id="ARBA00023136"/>
    </source>
</evidence>
<feature type="domain" description="Major facilitator superfamily (MFS) profile" evidence="10">
    <location>
        <begin position="10"/>
        <end position="417"/>
    </location>
</feature>
<evidence type="ECO:0000256" key="9">
    <source>
        <dbReference type="SAM" id="Phobius"/>
    </source>
</evidence>
<evidence type="ECO:0000313" key="11">
    <source>
        <dbReference type="EMBL" id="SDB95119.1"/>
    </source>
</evidence>
<evidence type="ECO:0000256" key="4">
    <source>
        <dbReference type="ARBA" id="ARBA00022475"/>
    </source>
</evidence>
<dbReference type="InterPro" id="IPR020846">
    <property type="entry name" value="MFS_dom"/>
</dbReference>
<dbReference type="InterPro" id="IPR036259">
    <property type="entry name" value="MFS_trans_sf"/>
</dbReference>
<feature type="transmembrane region" description="Helical" evidence="9">
    <location>
        <begin position="273"/>
        <end position="290"/>
    </location>
</feature>
<evidence type="ECO:0000313" key="12">
    <source>
        <dbReference type="Proteomes" id="UP000242501"/>
    </source>
</evidence>
<dbReference type="PROSITE" id="PS00216">
    <property type="entry name" value="SUGAR_TRANSPORT_1"/>
    <property type="match status" value="1"/>
</dbReference>